<evidence type="ECO:0000313" key="2">
    <source>
        <dbReference type="Proteomes" id="UP000230066"/>
    </source>
</evidence>
<name>A0A4E0QV56_FASHE</name>
<protein>
    <submittedName>
        <fullName evidence="1">Uncharacterized protein</fullName>
    </submittedName>
</protein>
<sequence>MALDCYRPCSDIVNTLRDFYNVTSSYEYERLQFLLAWIAFLSPESAEPHRMELLKLLQMYKRVSLPTSRERELTSSNSNDDPISFSTSEWNHPYSNSRMPFHELLSNSPPMQIIGFFSFSTVQLYQWNIADSLRLLVAKNLVFQFDCAGLLPLANARKVGHNSISTAAGWDRALPCQNLLKPLFISLRSLLQGVSDHYKVMHFLAGLSRRALYGPHRLALLQLTKDLSTVWLDKLNHKSQLPYSKEHPSWSEDRALDAGTFDKYQTGATVHSDQHTQWTRIALERVNASYKQLAMEACLYQHHLAGWEEVNEKIQHPHELIHGLLSKVASVLVTEANFTGTSSSSLPISLLSLRQRLLKVLPRLALLGDLDYSELASRMLLSRLNLPSHILSLRDPELTTVDPSNQSILLDTSIGQGHLESCDITLNSTVMPTDCSPNPPVATFTSTEKDQPVEEDFVVTELILRDATVRRDLLPNLYSFIFTGDPSTYLASRWCAARCVLRTQLSILVWPQISTVELRDTLLRLALLAECKSPAHQRLILESSRTQSSPEGGTFTTICISRLSGNLQQLLASSSNPLEIVDISAQLIIDFELTEVPNIIIVKLLTMIHKHMAKLSTAYLVRLVDYLLSTDALWKCFSQSSPNSSSRDRTISGQFLSDFMHRLFTGTVSSTAGPPGQLFNRILSIIINWPLPDPLFEQTVGRWAPLVVSASIQVANSRSPNAVFRVWLLIQALHLLVTSCSTEISTRTLSDCIIQASNSFCEENSLQLTSQAVNGSELYLTAACLNLFY</sequence>
<keyword evidence="2" id="KW-1185">Reference proteome</keyword>
<reference evidence="1" key="1">
    <citation type="submission" date="2019-03" db="EMBL/GenBank/DDBJ databases">
        <title>Improved annotation for the trematode Fasciola hepatica.</title>
        <authorList>
            <person name="Choi Y.-J."/>
            <person name="Martin J."/>
            <person name="Mitreva M."/>
        </authorList>
    </citation>
    <scope>NUCLEOTIDE SEQUENCE [LARGE SCALE GENOMIC DNA]</scope>
</reference>
<dbReference type="EMBL" id="JXXN02007813">
    <property type="protein sequence ID" value="THD18973.1"/>
    <property type="molecule type" value="Genomic_DNA"/>
</dbReference>
<accession>A0A4E0QV56</accession>
<organism evidence="1 2">
    <name type="scientific">Fasciola hepatica</name>
    <name type="common">Liver fluke</name>
    <dbReference type="NCBI Taxonomy" id="6192"/>
    <lineage>
        <taxon>Eukaryota</taxon>
        <taxon>Metazoa</taxon>
        <taxon>Spiralia</taxon>
        <taxon>Lophotrochozoa</taxon>
        <taxon>Platyhelminthes</taxon>
        <taxon>Trematoda</taxon>
        <taxon>Digenea</taxon>
        <taxon>Plagiorchiida</taxon>
        <taxon>Echinostomata</taxon>
        <taxon>Echinostomatoidea</taxon>
        <taxon>Fasciolidae</taxon>
        <taxon>Fasciola</taxon>
    </lineage>
</organism>
<evidence type="ECO:0000313" key="1">
    <source>
        <dbReference type="EMBL" id="THD18973.1"/>
    </source>
</evidence>
<gene>
    <name evidence="1" type="ORF">D915_010298</name>
</gene>
<comment type="caution">
    <text evidence="1">The sequence shown here is derived from an EMBL/GenBank/DDBJ whole genome shotgun (WGS) entry which is preliminary data.</text>
</comment>
<dbReference type="AlphaFoldDB" id="A0A4E0QV56"/>
<dbReference type="Proteomes" id="UP000230066">
    <property type="component" value="Unassembled WGS sequence"/>
</dbReference>
<proteinExistence type="predicted"/>